<reference evidence="2 3" key="1">
    <citation type="submission" date="2021-05" db="EMBL/GenBank/DDBJ databases">
        <title>A Polyphasic approach of four new species of the genus Ohtaekwangia: Ohtaekwangia histidinii sp. nov., Ohtaekwangia cretensis sp. nov., Ohtaekwangia indiensis sp. nov., Ohtaekwangia reichenbachii sp. nov. from diverse environment.</title>
        <authorList>
            <person name="Octaviana S."/>
        </authorList>
    </citation>
    <scope>NUCLEOTIDE SEQUENCE [LARGE SCALE GENOMIC DNA]</scope>
    <source>
        <strain evidence="2 3">PWU37</strain>
    </source>
</reference>
<dbReference type="EMBL" id="JAHESC010000004">
    <property type="protein sequence ID" value="MBT1685794.1"/>
    <property type="molecule type" value="Genomic_DNA"/>
</dbReference>
<dbReference type="AlphaFoldDB" id="A0AAP2D5L8"/>
<sequence length="415" mass="45752">MKKLFILLTVLTTSALSAQDLKKNFPQAFTIKVTNAGPTGRADALVLVTTAQLKKSIPQFNPRAFAVLDGTTEIPSQYNHGGADAGVAFVLDTLAPSVARTLTIRFHPTAAIARNYPKRTQAELSHKVEGAWQGREYMGGRFQPVTSLHVPPEHKDHSWFIRYEGPGWESDKVGYRFYLDQRNATDVFGKKTTDMVLQQIGLDGFESYHHMQPWGMDVMKVGKAVGLGSPAILSNGQAVRIEKTDSVRCRISENGVVYSAIETHYAGWQVEGKKYDVQSELSIHAGTRISHLRLMFSQKPEHFCTGIVKDKAAPLVTKNGDDKHWGYLATFGKQSLNDDNLGLAVFFKPREGTGFTADAYSHLVQLTPADKLVEYYFLAAWVGEPGGIGTEQQFYAYLDGVAAALAVPVKVEVVK</sequence>
<accession>A0AAP2D5L8</accession>
<dbReference type="Proteomes" id="UP001319180">
    <property type="component" value="Unassembled WGS sequence"/>
</dbReference>
<proteinExistence type="predicted"/>
<name>A0AAP2D5L8_9BACT</name>
<keyword evidence="1" id="KW-0732">Signal</keyword>
<evidence type="ECO:0000313" key="2">
    <source>
        <dbReference type="EMBL" id="MBT1685794.1"/>
    </source>
</evidence>
<organism evidence="2 3">
    <name type="scientific">Dawidia soli</name>
    <dbReference type="NCBI Taxonomy" id="2782352"/>
    <lineage>
        <taxon>Bacteria</taxon>
        <taxon>Pseudomonadati</taxon>
        <taxon>Bacteroidota</taxon>
        <taxon>Cytophagia</taxon>
        <taxon>Cytophagales</taxon>
        <taxon>Chryseotaleaceae</taxon>
        <taxon>Dawidia</taxon>
    </lineage>
</organism>
<dbReference type="RefSeq" id="WP_254089046.1">
    <property type="nucleotide sequence ID" value="NZ_JAHESC010000004.1"/>
</dbReference>
<comment type="caution">
    <text evidence="2">The sequence shown here is derived from an EMBL/GenBank/DDBJ whole genome shotgun (WGS) entry which is preliminary data.</text>
</comment>
<protein>
    <submittedName>
        <fullName evidence="2">DUF4861 family protein</fullName>
    </submittedName>
</protein>
<evidence type="ECO:0000313" key="3">
    <source>
        <dbReference type="Proteomes" id="UP001319180"/>
    </source>
</evidence>
<dbReference type="InterPro" id="IPR032342">
    <property type="entry name" value="DUF4861"/>
</dbReference>
<gene>
    <name evidence="2" type="ORF">KK078_04465</name>
</gene>
<evidence type="ECO:0000256" key="1">
    <source>
        <dbReference type="SAM" id="SignalP"/>
    </source>
</evidence>
<feature type="signal peptide" evidence="1">
    <location>
        <begin position="1"/>
        <end position="18"/>
    </location>
</feature>
<feature type="chain" id="PRO_5042825056" evidence="1">
    <location>
        <begin position="19"/>
        <end position="415"/>
    </location>
</feature>
<keyword evidence="3" id="KW-1185">Reference proteome</keyword>
<dbReference type="Pfam" id="PF16153">
    <property type="entry name" value="DUF4861"/>
    <property type="match status" value="1"/>
</dbReference>